<keyword evidence="3" id="KW-1185">Reference proteome</keyword>
<evidence type="ECO:0000256" key="1">
    <source>
        <dbReference type="SAM" id="MobiDB-lite"/>
    </source>
</evidence>
<organism evidence="2 3">
    <name type="scientific">Castilleja foliolosa</name>
    <dbReference type="NCBI Taxonomy" id="1961234"/>
    <lineage>
        <taxon>Eukaryota</taxon>
        <taxon>Viridiplantae</taxon>
        <taxon>Streptophyta</taxon>
        <taxon>Embryophyta</taxon>
        <taxon>Tracheophyta</taxon>
        <taxon>Spermatophyta</taxon>
        <taxon>Magnoliopsida</taxon>
        <taxon>eudicotyledons</taxon>
        <taxon>Gunneridae</taxon>
        <taxon>Pentapetalae</taxon>
        <taxon>asterids</taxon>
        <taxon>lamiids</taxon>
        <taxon>Lamiales</taxon>
        <taxon>Orobanchaceae</taxon>
        <taxon>Pedicularideae</taxon>
        <taxon>Castillejinae</taxon>
        <taxon>Castilleja</taxon>
    </lineage>
</organism>
<gene>
    <name evidence="2" type="ORF">CASFOL_024050</name>
</gene>
<feature type="region of interest" description="Disordered" evidence="1">
    <location>
        <begin position="69"/>
        <end position="91"/>
    </location>
</feature>
<dbReference type="EMBL" id="JAVIJP010000032">
    <property type="protein sequence ID" value="KAL3631066.1"/>
    <property type="molecule type" value="Genomic_DNA"/>
</dbReference>
<accession>A0ABD3CNZ7</accession>
<evidence type="ECO:0000313" key="2">
    <source>
        <dbReference type="EMBL" id="KAL3631066.1"/>
    </source>
</evidence>
<evidence type="ECO:0000313" key="3">
    <source>
        <dbReference type="Proteomes" id="UP001632038"/>
    </source>
</evidence>
<comment type="caution">
    <text evidence="2">The sequence shown here is derived from an EMBL/GenBank/DDBJ whole genome shotgun (WGS) entry which is preliminary data.</text>
</comment>
<reference evidence="3" key="1">
    <citation type="journal article" date="2024" name="IScience">
        <title>Strigolactones Initiate the Formation of Haustorium-like Structures in Castilleja.</title>
        <authorList>
            <person name="Buerger M."/>
            <person name="Peterson D."/>
            <person name="Chory J."/>
        </authorList>
    </citation>
    <scope>NUCLEOTIDE SEQUENCE [LARGE SCALE GENOMIC DNA]</scope>
</reference>
<dbReference type="AlphaFoldDB" id="A0ABD3CNZ7"/>
<name>A0ABD3CNZ7_9LAMI</name>
<protein>
    <submittedName>
        <fullName evidence="2">Uncharacterized protein</fullName>
    </submittedName>
</protein>
<proteinExistence type="predicted"/>
<dbReference type="Proteomes" id="UP001632038">
    <property type="component" value="Unassembled WGS sequence"/>
</dbReference>
<sequence>MVYNSTLSMCSIPKMNLGLINKHRTELWNINSAKSSKLCYIAPVGLISPFTLVSVTSRTSQSKKFSIKAAASGSGGSNSKRGSSSRRVYQQSQSQAPLAPIKEAASFVLPVGAFVVVTFG</sequence>